<sequence length="288" mass="32231">MEQLSNQKTARQQDKLQEMHHGPVPIEKLWLAGEALEIMGLPGPAGGDAGGDYEERRDGGLGGNRGEKGWSLSKKVQPELTIEPEGARGRGELLARARARVCKLSSVTIGGHVGPPSPLDLNGMNWMLIEDVALCTSWVEVTHDPIMGNEMQLREMWSLIHTNYLEKMGGKRTKESMSSCWKILSQSFSMWRDVLAKASSNLRNGENLTDQTLQAQVWYNAKSKNQKQSFTRWECWNIVKDCPKFRVMPVGLEVVMNNTPIHSTLHSTPDHDSHVHEDDAEEVPETPP</sequence>
<evidence type="ECO:0000256" key="1">
    <source>
        <dbReference type="SAM" id="MobiDB-lite"/>
    </source>
</evidence>
<dbReference type="EMBL" id="SMOL01000231">
    <property type="protein sequence ID" value="KAB2622507.1"/>
    <property type="molecule type" value="Genomic_DNA"/>
</dbReference>
<accession>A0A5N5H671</accession>
<reference evidence="2 3" key="3">
    <citation type="submission" date="2019-11" db="EMBL/GenBank/DDBJ databases">
        <title>A de novo genome assembly of a pear dwarfing rootstock.</title>
        <authorList>
            <person name="Wang F."/>
            <person name="Wang J."/>
            <person name="Li S."/>
            <person name="Zhang Y."/>
            <person name="Fang M."/>
            <person name="Ma L."/>
            <person name="Zhao Y."/>
            <person name="Jiang S."/>
        </authorList>
    </citation>
    <scope>NUCLEOTIDE SEQUENCE [LARGE SCALE GENOMIC DNA]</scope>
    <source>
        <strain evidence="2">S2</strain>
        <tissue evidence="2">Leaf</tissue>
    </source>
</reference>
<comment type="caution">
    <text evidence="2">The sequence shown here is derived from an EMBL/GenBank/DDBJ whole genome shotgun (WGS) entry which is preliminary data.</text>
</comment>
<dbReference type="GO" id="GO:0016853">
    <property type="term" value="F:isomerase activity"/>
    <property type="evidence" value="ECO:0007669"/>
    <property type="project" value="UniProtKB-KW"/>
</dbReference>
<dbReference type="PANTHER" id="PTHR45023">
    <property type="match status" value="1"/>
</dbReference>
<dbReference type="AlphaFoldDB" id="A0A5N5H671"/>
<dbReference type="Proteomes" id="UP000327157">
    <property type="component" value="Chromosome 4"/>
</dbReference>
<feature type="compositionally biased region" description="Polar residues" evidence="1">
    <location>
        <begin position="1"/>
        <end position="10"/>
    </location>
</feature>
<organism evidence="2 3">
    <name type="scientific">Pyrus ussuriensis x Pyrus communis</name>
    <dbReference type="NCBI Taxonomy" id="2448454"/>
    <lineage>
        <taxon>Eukaryota</taxon>
        <taxon>Viridiplantae</taxon>
        <taxon>Streptophyta</taxon>
        <taxon>Embryophyta</taxon>
        <taxon>Tracheophyta</taxon>
        <taxon>Spermatophyta</taxon>
        <taxon>Magnoliopsida</taxon>
        <taxon>eudicotyledons</taxon>
        <taxon>Gunneridae</taxon>
        <taxon>Pentapetalae</taxon>
        <taxon>rosids</taxon>
        <taxon>fabids</taxon>
        <taxon>Rosales</taxon>
        <taxon>Rosaceae</taxon>
        <taxon>Amygdaloideae</taxon>
        <taxon>Maleae</taxon>
        <taxon>Pyrus</taxon>
    </lineage>
</organism>
<dbReference type="OrthoDB" id="1225588at2759"/>
<keyword evidence="2" id="KW-0413">Isomerase</keyword>
<reference evidence="2 3" key="1">
    <citation type="submission" date="2019-09" db="EMBL/GenBank/DDBJ databases">
        <authorList>
            <person name="Ou C."/>
        </authorList>
    </citation>
    <scope>NUCLEOTIDE SEQUENCE [LARGE SCALE GENOMIC DNA]</scope>
    <source>
        <strain evidence="2">S2</strain>
        <tissue evidence="2">Leaf</tissue>
    </source>
</reference>
<gene>
    <name evidence="2" type="ORF">D8674_024689</name>
</gene>
<dbReference type="PANTHER" id="PTHR45023:SF4">
    <property type="entry name" value="GLYCINE-RICH PROTEIN-RELATED"/>
    <property type="match status" value="1"/>
</dbReference>
<feature type="region of interest" description="Disordered" evidence="1">
    <location>
        <begin position="1"/>
        <end position="21"/>
    </location>
</feature>
<evidence type="ECO:0000313" key="2">
    <source>
        <dbReference type="EMBL" id="KAB2622507.1"/>
    </source>
</evidence>
<feature type="region of interest" description="Disordered" evidence="1">
    <location>
        <begin position="263"/>
        <end position="288"/>
    </location>
</feature>
<feature type="compositionally biased region" description="Basic and acidic residues" evidence="1">
    <location>
        <begin position="11"/>
        <end position="21"/>
    </location>
</feature>
<proteinExistence type="predicted"/>
<feature type="compositionally biased region" description="Acidic residues" evidence="1">
    <location>
        <begin position="278"/>
        <end position="288"/>
    </location>
</feature>
<feature type="compositionally biased region" description="Basic and acidic residues" evidence="1">
    <location>
        <begin position="268"/>
        <end position="277"/>
    </location>
</feature>
<name>A0A5N5H671_9ROSA</name>
<feature type="region of interest" description="Disordered" evidence="1">
    <location>
        <begin position="42"/>
        <end position="84"/>
    </location>
</feature>
<reference evidence="3" key="2">
    <citation type="submission" date="2019-10" db="EMBL/GenBank/DDBJ databases">
        <title>A de novo genome assembly of a pear dwarfing rootstock.</title>
        <authorList>
            <person name="Wang F."/>
            <person name="Wang J."/>
            <person name="Li S."/>
            <person name="Zhang Y."/>
            <person name="Fang M."/>
            <person name="Ma L."/>
            <person name="Zhao Y."/>
            <person name="Jiang S."/>
        </authorList>
    </citation>
    <scope>NUCLEOTIDE SEQUENCE [LARGE SCALE GENOMIC DNA]</scope>
</reference>
<keyword evidence="3" id="KW-1185">Reference proteome</keyword>
<evidence type="ECO:0000313" key="3">
    <source>
        <dbReference type="Proteomes" id="UP000327157"/>
    </source>
</evidence>
<protein>
    <submittedName>
        <fullName evidence="2">Peptidyl-prolyl cis-trans isomerase FKBP42-like</fullName>
    </submittedName>
</protein>